<feature type="compositionally biased region" description="Polar residues" evidence="1">
    <location>
        <begin position="143"/>
        <end position="152"/>
    </location>
</feature>
<sequence>MVIYILELNCCSTYHLPARCPTIRVQRSRDEHSDFALTAQHRRCSRVVWLTLSTVGGGTGGVDRILTKALSQPFLLSHFRSASHPPDQPAPLYRSSYICTNTVVHLVYNLGQHTRTLIKQKRGSRVGSKQPQPSASLELIPNSKETTGSGELTKSEDKILRLSS</sequence>
<organism evidence="2 3">
    <name type="scientific">Cronartium quercuum f. sp. fusiforme G11</name>
    <dbReference type="NCBI Taxonomy" id="708437"/>
    <lineage>
        <taxon>Eukaryota</taxon>
        <taxon>Fungi</taxon>
        <taxon>Dikarya</taxon>
        <taxon>Basidiomycota</taxon>
        <taxon>Pucciniomycotina</taxon>
        <taxon>Pucciniomycetes</taxon>
        <taxon>Pucciniales</taxon>
        <taxon>Coleosporiaceae</taxon>
        <taxon>Cronartium</taxon>
    </lineage>
</organism>
<keyword evidence="3" id="KW-1185">Reference proteome</keyword>
<feature type="region of interest" description="Disordered" evidence="1">
    <location>
        <begin position="119"/>
        <end position="164"/>
    </location>
</feature>
<dbReference type="EMBL" id="MU167296">
    <property type="protein sequence ID" value="KAG0144380.1"/>
    <property type="molecule type" value="Genomic_DNA"/>
</dbReference>
<dbReference type="AlphaFoldDB" id="A0A9P6NIR8"/>
<evidence type="ECO:0000313" key="2">
    <source>
        <dbReference type="EMBL" id="KAG0144380.1"/>
    </source>
</evidence>
<gene>
    <name evidence="2" type="ORF">CROQUDRAFT_108528</name>
</gene>
<protein>
    <submittedName>
        <fullName evidence="2">Uncharacterized protein</fullName>
    </submittedName>
</protein>
<evidence type="ECO:0000313" key="3">
    <source>
        <dbReference type="Proteomes" id="UP000886653"/>
    </source>
</evidence>
<feature type="compositionally biased region" description="Basic and acidic residues" evidence="1">
    <location>
        <begin position="153"/>
        <end position="164"/>
    </location>
</feature>
<name>A0A9P6NIR8_9BASI</name>
<comment type="caution">
    <text evidence="2">The sequence shown here is derived from an EMBL/GenBank/DDBJ whole genome shotgun (WGS) entry which is preliminary data.</text>
</comment>
<dbReference type="Proteomes" id="UP000886653">
    <property type="component" value="Unassembled WGS sequence"/>
</dbReference>
<proteinExistence type="predicted"/>
<reference evidence="2" key="1">
    <citation type="submission" date="2013-11" db="EMBL/GenBank/DDBJ databases">
        <title>Genome sequence of the fusiform rust pathogen reveals effectors for host alternation and coevolution with pine.</title>
        <authorList>
            <consortium name="DOE Joint Genome Institute"/>
            <person name="Smith K."/>
            <person name="Pendleton A."/>
            <person name="Kubisiak T."/>
            <person name="Anderson C."/>
            <person name="Salamov A."/>
            <person name="Aerts A."/>
            <person name="Riley R."/>
            <person name="Clum A."/>
            <person name="Lindquist E."/>
            <person name="Ence D."/>
            <person name="Campbell M."/>
            <person name="Kronenberg Z."/>
            <person name="Feau N."/>
            <person name="Dhillon B."/>
            <person name="Hamelin R."/>
            <person name="Burleigh J."/>
            <person name="Smith J."/>
            <person name="Yandell M."/>
            <person name="Nelson C."/>
            <person name="Grigoriev I."/>
            <person name="Davis J."/>
        </authorList>
    </citation>
    <scope>NUCLEOTIDE SEQUENCE</scope>
    <source>
        <strain evidence="2">G11</strain>
    </source>
</reference>
<evidence type="ECO:0000256" key="1">
    <source>
        <dbReference type="SAM" id="MobiDB-lite"/>
    </source>
</evidence>
<accession>A0A9P6NIR8</accession>